<dbReference type="InterPro" id="IPR056840">
    <property type="entry name" value="HEAT_IPO9_central"/>
</dbReference>
<keyword evidence="1" id="KW-0653">Protein transport</keyword>
<evidence type="ECO:0000313" key="4">
    <source>
        <dbReference type="Proteomes" id="UP001146793"/>
    </source>
</evidence>
<dbReference type="InterPro" id="IPR016024">
    <property type="entry name" value="ARM-type_fold"/>
</dbReference>
<accession>A0AAV7ZR81</accession>
<dbReference type="EMBL" id="JANTQA010000023">
    <property type="protein sequence ID" value="KAJ3443616.1"/>
    <property type="molecule type" value="Genomic_DNA"/>
</dbReference>
<dbReference type="InterPro" id="IPR011989">
    <property type="entry name" value="ARM-like"/>
</dbReference>
<dbReference type="PANTHER" id="PTHR10997:SF9">
    <property type="entry name" value="IMPORTIN-9"/>
    <property type="match status" value="1"/>
</dbReference>
<reference evidence="3" key="1">
    <citation type="submission" date="2022-08" db="EMBL/GenBank/DDBJ databases">
        <title>Novel sulphate-reducing endosymbionts in the free-living metamonad Anaeramoeba.</title>
        <authorList>
            <person name="Jerlstrom-Hultqvist J."/>
            <person name="Cepicka I."/>
            <person name="Gallot-Lavallee L."/>
            <person name="Salas-Leiva D."/>
            <person name="Curtis B.A."/>
            <person name="Zahonova K."/>
            <person name="Pipaliya S."/>
            <person name="Dacks J."/>
            <person name="Roger A.J."/>
        </authorList>
    </citation>
    <scope>NUCLEOTIDE SEQUENCE</scope>
    <source>
        <strain evidence="3">Busselton2</strain>
    </source>
</reference>
<dbReference type="Pfam" id="PF25018">
    <property type="entry name" value="HEAT_IPO9_c"/>
    <property type="match status" value="1"/>
</dbReference>
<comment type="caution">
    <text evidence="3">The sequence shown here is derived from an EMBL/GenBank/DDBJ whole genome shotgun (WGS) entry which is preliminary data.</text>
</comment>
<sequence length="1049" mass="121804">MTNLRDLLSGILSGNNTLRLECEEKIITLSEDEKFCISLLEYSLDENETLANKQLSLVLLRDLIGTTFDLDNKREKKATIEMRSTILEGLLNNLSIEVRLIRRLISACISKIGQVSSFEDRLELVEILIEKIMNNNDPNLLIGCLNALDELILSLTKSEEILQIGSTLLKIFLEFIQNSKEKLEPKAISQTISTVGRIFSKLKLVDDFSEEFSNNLSQLFFQYLKFFQNDINNFQIDSKSNHILTIQCVKQSLFLFSNFTIFIENEIYDLFVSIYKAIQNCIEVYNNEIIEKQYNNNNNNNNENNDNNNNAQDEEGNLIGLEILISFFLEFFHSIVFLTPNLAAEFFESIIEETIQMILIYMKITKQNESDWIENPDLMLEKESEEYSYGVRFSSYNLLCELIDQFKESIPQIMKIVENELNKLVKMENNDMQSEINNWKNTESLLFAIYSISRLNLDQLFNSNKDFINNLVLIIEKQSQKIEIEQIFLTRRIFLLCSKFSKYINNDLLNKLYAHSINLLKDSTQSSIVHLACIDFINGSSNYINDKEVKNFGLNLVYKIICESLDQVDEQTREFFLICLIECIPKEMEPIMDNIEILVDSLIVTWVDCIGDELSQDLCSEALKKIITFPNSIINSKVIIGIFPTCIKLLQNYEKNDSGITFSTIQLIRNISQLKITNKNKNENENKEKNQFTEKELNDFKDIFFLLIEIILKTSNNECIVQSLRCLRTLISILKDYIVEWEYEELNGVQLLLKIILFLLKPEQSESSIILIGPLIRIIINDFQNSISENLEDLLVTIISKLKNSQTSSLIESLIIVLAKFIEIDQDSVVKFLIDNQQLQYIIGLWCSVYNMFLDDYEFKISLIGLSSLLQMSFANEHLFNCLVEQIPSNENENENENETNNNRVGKKNNFVKFPIKVLTILSDTLMEKIGENLQKEDMKKYLDQNQSSLFDNPFVAIDNEFGGMGYLQDIHNQFNDENSDLYDDDFLNETSGYDFDQTNDPIFKLNLIEYIQDVLKMLAQQNFDQFKELINQLPVECQEIIEETFSEK</sequence>
<keyword evidence="1" id="KW-0813">Transport</keyword>
<organism evidence="3 4">
    <name type="scientific">Anaeramoeba flamelloides</name>
    <dbReference type="NCBI Taxonomy" id="1746091"/>
    <lineage>
        <taxon>Eukaryota</taxon>
        <taxon>Metamonada</taxon>
        <taxon>Anaeramoebidae</taxon>
        <taxon>Anaeramoeba</taxon>
    </lineage>
</organism>
<protein>
    <submittedName>
        <fullName evidence="3">Importin-9</fullName>
    </submittedName>
</protein>
<dbReference type="PANTHER" id="PTHR10997">
    <property type="entry name" value="IMPORTIN-7, 8, 11"/>
    <property type="match status" value="1"/>
</dbReference>
<proteinExistence type="predicted"/>
<gene>
    <name evidence="3" type="ORF">M0812_09459</name>
</gene>
<evidence type="ECO:0000259" key="2">
    <source>
        <dbReference type="Pfam" id="PF25018"/>
    </source>
</evidence>
<feature type="domain" description="Importin-9 central HEAT repeats" evidence="2">
    <location>
        <begin position="350"/>
        <end position="548"/>
    </location>
</feature>
<dbReference type="GO" id="GO:0006606">
    <property type="term" value="P:protein import into nucleus"/>
    <property type="evidence" value="ECO:0007669"/>
    <property type="project" value="TreeGrafter"/>
</dbReference>
<dbReference type="SUPFAM" id="SSF48371">
    <property type="entry name" value="ARM repeat"/>
    <property type="match status" value="1"/>
</dbReference>
<dbReference type="GO" id="GO:0005635">
    <property type="term" value="C:nuclear envelope"/>
    <property type="evidence" value="ECO:0007669"/>
    <property type="project" value="TreeGrafter"/>
</dbReference>
<evidence type="ECO:0000313" key="3">
    <source>
        <dbReference type="EMBL" id="KAJ3443616.1"/>
    </source>
</evidence>
<dbReference type="AlphaFoldDB" id="A0AAV7ZR81"/>
<name>A0AAV7ZR81_9EUKA</name>
<evidence type="ECO:0000256" key="1">
    <source>
        <dbReference type="ARBA" id="ARBA00022927"/>
    </source>
</evidence>
<dbReference type="Gene3D" id="1.25.10.10">
    <property type="entry name" value="Leucine-rich Repeat Variant"/>
    <property type="match status" value="1"/>
</dbReference>
<dbReference type="Proteomes" id="UP001146793">
    <property type="component" value="Unassembled WGS sequence"/>
</dbReference>
<dbReference type="GO" id="GO:0005829">
    <property type="term" value="C:cytosol"/>
    <property type="evidence" value="ECO:0007669"/>
    <property type="project" value="TreeGrafter"/>
</dbReference>